<dbReference type="InterPro" id="IPR040605">
    <property type="entry name" value="Glyco_hydro2_dom5"/>
</dbReference>
<sequence length="102" mass="10577">EPGKLEAIGYRGGKEVVRTSVETTGAPVSLELVPDRAQLSGDGRDAMPITVRALDAQGRAVPLADNEVTFAVTGGGRSIGHGNGDPNSHEDEKGATRHLFNG</sequence>
<dbReference type="PANTHER" id="PTHR42732">
    <property type="entry name" value="BETA-GALACTOSIDASE"/>
    <property type="match status" value="1"/>
</dbReference>
<evidence type="ECO:0000256" key="4">
    <source>
        <dbReference type="SAM" id="MobiDB-lite"/>
    </source>
</evidence>
<comment type="caution">
    <text evidence="6">The sequence shown here is derived from an EMBL/GenBank/DDBJ whole genome shotgun (WGS) entry which is preliminary data.</text>
</comment>
<gene>
    <name evidence="6" type="ORF">V3391_17685</name>
</gene>
<keyword evidence="2" id="KW-0378">Hydrolase</keyword>
<accession>A0ABU7WLI0</accession>
<name>A0ABU7WLI0_9GAMM</name>
<feature type="non-terminal residue" evidence="6">
    <location>
        <position position="1"/>
    </location>
</feature>
<reference evidence="6 7" key="1">
    <citation type="submission" date="2024-01" db="EMBL/GenBank/DDBJ databases">
        <title>Novel species of the genus Luteimonas isolated from rivers.</title>
        <authorList>
            <person name="Lu H."/>
        </authorList>
    </citation>
    <scope>NUCLEOTIDE SEQUENCE [LARGE SCALE GENOMIC DNA]</scope>
    <source>
        <strain evidence="6 7">SMYT11W</strain>
    </source>
</reference>
<comment type="similarity">
    <text evidence="1">Belongs to the glycosyl hydrolase 2 family.</text>
</comment>
<dbReference type="Gene3D" id="2.60.40.10">
    <property type="entry name" value="Immunoglobulins"/>
    <property type="match status" value="1"/>
</dbReference>
<keyword evidence="3" id="KW-0326">Glycosidase</keyword>
<feature type="non-terminal residue" evidence="6">
    <location>
        <position position="102"/>
    </location>
</feature>
<evidence type="ECO:0000256" key="1">
    <source>
        <dbReference type="ARBA" id="ARBA00007401"/>
    </source>
</evidence>
<evidence type="ECO:0000313" key="7">
    <source>
        <dbReference type="Proteomes" id="UP001358324"/>
    </source>
</evidence>
<feature type="compositionally biased region" description="Gly residues" evidence="4">
    <location>
        <begin position="74"/>
        <end position="83"/>
    </location>
</feature>
<dbReference type="PANTHER" id="PTHR42732:SF1">
    <property type="entry name" value="BETA-MANNOSIDASE"/>
    <property type="match status" value="1"/>
</dbReference>
<evidence type="ECO:0000256" key="2">
    <source>
        <dbReference type="ARBA" id="ARBA00022801"/>
    </source>
</evidence>
<evidence type="ECO:0000259" key="5">
    <source>
        <dbReference type="Pfam" id="PF18565"/>
    </source>
</evidence>
<dbReference type="Proteomes" id="UP001358324">
    <property type="component" value="Unassembled WGS sequence"/>
</dbReference>
<feature type="region of interest" description="Disordered" evidence="4">
    <location>
        <begin position="74"/>
        <end position="102"/>
    </location>
</feature>
<organism evidence="6 7">
    <name type="scientific">Luteimonas flava</name>
    <dbReference type="NCBI Taxonomy" id="3115822"/>
    <lineage>
        <taxon>Bacteria</taxon>
        <taxon>Pseudomonadati</taxon>
        <taxon>Pseudomonadota</taxon>
        <taxon>Gammaproteobacteria</taxon>
        <taxon>Lysobacterales</taxon>
        <taxon>Lysobacteraceae</taxon>
        <taxon>Luteimonas</taxon>
    </lineage>
</organism>
<feature type="domain" description="Glycoside hydrolase family 2" evidence="5">
    <location>
        <begin position="30"/>
        <end position="102"/>
    </location>
</feature>
<keyword evidence="7" id="KW-1185">Reference proteome</keyword>
<dbReference type="Pfam" id="PF18565">
    <property type="entry name" value="Glyco_hydro2_C5"/>
    <property type="match status" value="1"/>
</dbReference>
<dbReference type="EMBL" id="JAZHBM010000061">
    <property type="protein sequence ID" value="MEF3084024.1"/>
    <property type="molecule type" value="Genomic_DNA"/>
</dbReference>
<dbReference type="InterPro" id="IPR051913">
    <property type="entry name" value="GH2_Domain-Containing"/>
</dbReference>
<evidence type="ECO:0000313" key="6">
    <source>
        <dbReference type="EMBL" id="MEF3084024.1"/>
    </source>
</evidence>
<protein>
    <submittedName>
        <fullName evidence="6">Beta-galactosidase</fullName>
    </submittedName>
</protein>
<proteinExistence type="inferred from homology"/>
<evidence type="ECO:0000256" key="3">
    <source>
        <dbReference type="ARBA" id="ARBA00023295"/>
    </source>
</evidence>
<dbReference type="InterPro" id="IPR013783">
    <property type="entry name" value="Ig-like_fold"/>
</dbReference>